<evidence type="ECO:0000256" key="1">
    <source>
        <dbReference type="SAM" id="MobiDB-lite"/>
    </source>
</evidence>
<dbReference type="GO" id="GO:0003712">
    <property type="term" value="F:transcription coregulator activity"/>
    <property type="evidence" value="ECO:0007669"/>
    <property type="project" value="TreeGrafter"/>
</dbReference>
<evidence type="ECO:0000313" key="3">
    <source>
        <dbReference type="EMBL" id="KAK9816543.1"/>
    </source>
</evidence>
<proteinExistence type="predicted"/>
<dbReference type="EMBL" id="JALJOR010000005">
    <property type="protein sequence ID" value="KAK9816543.1"/>
    <property type="molecule type" value="Genomic_DNA"/>
</dbReference>
<protein>
    <recommendedName>
        <fullName evidence="2">Alfin N-terminal domain-containing protein</fullName>
    </recommendedName>
</protein>
<evidence type="ECO:0000259" key="2">
    <source>
        <dbReference type="Pfam" id="PF12165"/>
    </source>
</evidence>
<reference evidence="3 4" key="1">
    <citation type="journal article" date="2024" name="Nat. Commun.">
        <title>Phylogenomics reveals the evolutionary origins of lichenization in chlorophyte algae.</title>
        <authorList>
            <person name="Puginier C."/>
            <person name="Libourel C."/>
            <person name="Otte J."/>
            <person name="Skaloud P."/>
            <person name="Haon M."/>
            <person name="Grisel S."/>
            <person name="Petersen M."/>
            <person name="Berrin J.G."/>
            <person name="Delaux P.M."/>
            <person name="Dal Grande F."/>
            <person name="Keller J."/>
        </authorList>
    </citation>
    <scope>NUCLEOTIDE SEQUENCE [LARGE SCALE GENOMIC DNA]</scope>
    <source>
        <strain evidence="3 4">SAG 2043</strain>
    </source>
</reference>
<feature type="region of interest" description="Disordered" evidence="1">
    <location>
        <begin position="149"/>
        <end position="171"/>
    </location>
</feature>
<dbReference type="GO" id="GO:0006355">
    <property type="term" value="P:regulation of DNA-templated transcription"/>
    <property type="evidence" value="ECO:0007669"/>
    <property type="project" value="InterPro"/>
</dbReference>
<feature type="domain" description="Alfin N-terminal" evidence="2">
    <location>
        <begin position="18"/>
        <end position="141"/>
    </location>
</feature>
<dbReference type="PANTHER" id="PTHR12321">
    <property type="entry name" value="CPG BINDING PROTEIN"/>
    <property type="match status" value="1"/>
</dbReference>
<comment type="caution">
    <text evidence="3">The sequence shown here is derived from an EMBL/GenBank/DDBJ whole genome shotgun (WGS) entry which is preliminary data.</text>
</comment>
<dbReference type="GO" id="GO:0005634">
    <property type="term" value="C:nucleus"/>
    <property type="evidence" value="ECO:0007669"/>
    <property type="project" value="TreeGrafter"/>
</dbReference>
<name>A0AAW1Q2K9_9CHLO</name>
<accession>A0AAW1Q2K9</accession>
<sequence>MMQQGQQLPVPHHPATEAEIFNDFLNRRKGLERALTDDVDTFYAEADPERENLCLYGEPDGSWAVDLPAEEVPPELPEPCLGINFARDGMLRKDWLALVAVHSDSWLMQVAFYYGAKLDKVSRRKLFNSINEYPTLYEVVSGRLVRGPKAGLPSKRKRADSVTTGGEAKAADAPLPTGRLLTYTDITPALRGRQAELYWPDDKKWYLIEINQINPRSRIAKIQYTSGEFEDLDLEEIIREGHMSLITQ</sequence>
<dbReference type="GO" id="GO:0000976">
    <property type="term" value="F:transcription cis-regulatory region binding"/>
    <property type="evidence" value="ECO:0007669"/>
    <property type="project" value="TreeGrafter"/>
</dbReference>
<dbReference type="InterPro" id="IPR045104">
    <property type="entry name" value="Alfin"/>
</dbReference>
<dbReference type="InterPro" id="IPR021998">
    <property type="entry name" value="Alfin_N"/>
</dbReference>
<dbReference type="GO" id="GO:0042393">
    <property type="term" value="F:histone binding"/>
    <property type="evidence" value="ECO:0007669"/>
    <property type="project" value="InterPro"/>
</dbReference>
<gene>
    <name evidence="3" type="ORF">WJX72_001746</name>
</gene>
<keyword evidence="4" id="KW-1185">Reference proteome</keyword>
<dbReference type="Proteomes" id="UP001489004">
    <property type="component" value="Unassembled WGS sequence"/>
</dbReference>
<dbReference type="Pfam" id="PF12165">
    <property type="entry name" value="Alfin"/>
    <property type="match status" value="1"/>
</dbReference>
<organism evidence="3 4">
    <name type="scientific">[Myrmecia] bisecta</name>
    <dbReference type="NCBI Taxonomy" id="41462"/>
    <lineage>
        <taxon>Eukaryota</taxon>
        <taxon>Viridiplantae</taxon>
        <taxon>Chlorophyta</taxon>
        <taxon>core chlorophytes</taxon>
        <taxon>Trebouxiophyceae</taxon>
        <taxon>Trebouxiales</taxon>
        <taxon>Trebouxiaceae</taxon>
        <taxon>Myrmecia</taxon>
    </lineage>
</organism>
<dbReference type="AlphaFoldDB" id="A0AAW1Q2K9"/>
<evidence type="ECO:0000313" key="4">
    <source>
        <dbReference type="Proteomes" id="UP001489004"/>
    </source>
</evidence>
<dbReference type="PANTHER" id="PTHR12321:SF98">
    <property type="entry name" value="PHD FINGER PROTEIN ALFIN-LIKE 5"/>
    <property type="match status" value="1"/>
</dbReference>